<feature type="region of interest" description="Disordered" evidence="2">
    <location>
        <begin position="338"/>
        <end position="387"/>
    </location>
</feature>
<dbReference type="AlphaFoldDB" id="A0A813N8J4"/>
<evidence type="ECO:0000313" key="6">
    <source>
        <dbReference type="Proteomes" id="UP000663860"/>
    </source>
</evidence>
<dbReference type="Proteomes" id="UP000663868">
    <property type="component" value="Unassembled WGS sequence"/>
</dbReference>
<protein>
    <recommendedName>
        <fullName evidence="3">CCHC-type domain-containing protein</fullName>
    </recommendedName>
</protein>
<gene>
    <name evidence="4" type="ORF">IZO911_LOCUS3240</name>
    <name evidence="5" type="ORF">KXQ929_LOCUS4371</name>
</gene>
<feature type="compositionally biased region" description="Polar residues" evidence="2">
    <location>
        <begin position="372"/>
        <end position="387"/>
    </location>
</feature>
<evidence type="ECO:0000256" key="1">
    <source>
        <dbReference type="PROSITE-ProRule" id="PRU00047"/>
    </source>
</evidence>
<comment type="caution">
    <text evidence="4">The sequence shown here is derived from an EMBL/GenBank/DDBJ whole genome shotgun (WGS) entry which is preliminary data.</text>
</comment>
<dbReference type="Gene3D" id="4.10.60.10">
    <property type="entry name" value="Zinc finger, CCHC-type"/>
    <property type="match status" value="1"/>
</dbReference>
<feature type="compositionally biased region" description="Polar residues" evidence="2">
    <location>
        <begin position="338"/>
        <end position="359"/>
    </location>
</feature>
<dbReference type="Proteomes" id="UP000663860">
    <property type="component" value="Unassembled WGS sequence"/>
</dbReference>
<accession>A0A813N8J4</accession>
<dbReference type="InterPro" id="IPR036875">
    <property type="entry name" value="Znf_CCHC_sf"/>
</dbReference>
<reference evidence="4" key="1">
    <citation type="submission" date="2021-02" db="EMBL/GenBank/DDBJ databases">
        <authorList>
            <person name="Nowell W R."/>
        </authorList>
    </citation>
    <scope>NUCLEOTIDE SEQUENCE</scope>
</reference>
<keyword evidence="1" id="KW-0479">Metal-binding</keyword>
<feature type="domain" description="CCHC-type" evidence="3">
    <location>
        <begin position="174"/>
        <end position="188"/>
    </location>
</feature>
<dbReference type="InterPro" id="IPR001878">
    <property type="entry name" value="Znf_CCHC"/>
</dbReference>
<dbReference type="EMBL" id="CAJOBB010000150">
    <property type="protein sequence ID" value="CAF3585964.1"/>
    <property type="molecule type" value="Genomic_DNA"/>
</dbReference>
<evidence type="ECO:0000313" key="4">
    <source>
        <dbReference type="EMBL" id="CAF0736271.1"/>
    </source>
</evidence>
<dbReference type="GO" id="GO:0008270">
    <property type="term" value="F:zinc ion binding"/>
    <property type="evidence" value="ECO:0007669"/>
    <property type="project" value="UniProtKB-KW"/>
</dbReference>
<keyword evidence="1" id="KW-0863">Zinc-finger</keyword>
<dbReference type="SUPFAM" id="SSF57756">
    <property type="entry name" value="Retrovirus zinc finger-like domains"/>
    <property type="match status" value="1"/>
</dbReference>
<evidence type="ECO:0000259" key="3">
    <source>
        <dbReference type="PROSITE" id="PS50158"/>
    </source>
</evidence>
<dbReference type="EMBL" id="CAJNOE010000016">
    <property type="protein sequence ID" value="CAF0736271.1"/>
    <property type="molecule type" value="Genomic_DNA"/>
</dbReference>
<dbReference type="PROSITE" id="PS50158">
    <property type="entry name" value="ZF_CCHC"/>
    <property type="match status" value="1"/>
</dbReference>
<dbReference type="SMART" id="SM00343">
    <property type="entry name" value="ZnF_C2HC"/>
    <property type="match status" value="2"/>
</dbReference>
<organism evidence="4 6">
    <name type="scientific">Adineta steineri</name>
    <dbReference type="NCBI Taxonomy" id="433720"/>
    <lineage>
        <taxon>Eukaryota</taxon>
        <taxon>Metazoa</taxon>
        <taxon>Spiralia</taxon>
        <taxon>Gnathifera</taxon>
        <taxon>Rotifera</taxon>
        <taxon>Eurotatoria</taxon>
        <taxon>Bdelloidea</taxon>
        <taxon>Adinetida</taxon>
        <taxon>Adinetidae</taxon>
        <taxon>Adineta</taxon>
    </lineage>
</organism>
<name>A0A813N8J4_9BILA</name>
<evidence type="ECO:0000256" key="2">
    <source>
        <dbReference type="SAM" id="MobiDB-lite"/>
    </source>
</evidence>
<keyword evidence="1" id="KW-0862">Zinc</keyword>
<proteinExistence type="predicted"/>
<evidence type="ECO:0000313" key="5">
    <source>
        <dbReference type="EMBL" id="CAF3585964.1"/>
    </source>
</evidence>
<sequence length="387" mass="44414">MKQRFEIAPLIVESENLTKVQLNKLIKDHLPEVKISNIQQSRQKSFTLYSIDVKSFNCLLNDLTAIIQTNTNQQVVIYIPKSIQRILDNNKEAYVKQIDLEITEDEIKQVLEEQGYKAEKITRLVNKDNEPLKTIKITFINAYNRDLFVKLGLQIDSMHFIAEPAKYNNKPAQCFKCFKFGHIAKYCKAEKQICSRCAEENHTHINCPNLHGSPVCRNCKGGHTATSTECSKYKEFQQKIQKTIDQYSSTSKVARTPAPNNNWNNLEEFPQLKSIDNINLIEKITEQIISAVEQATQRIFEPLNKKFQTLANKLGFDIETDAEAEVEETVRIKNNINKNLGQTSPRNELYETNNNQNETPGIGIKRKDISPNILSQKSKNLNTNHSL</sequence>
<dbReference type="GO" id="GO:0003676">
    <property type="term" value="F:nucleic acid binding"/>
    <property type="evidence" value="ECO:0007669"/>
    <property type="project" value="InterPro"/>
</dbReference>